<dbReference type="InterPro" id="IPR004842">
    <property type="entry name" value="SLC12A_fam"/>
</dbReference>
<evidence type="ECO:0000313" key="7">
    <source>
        <dbReference type="EMBL" id="KAK5973234.1"/>
    </source>
</evidence>
<evidence type="ECO:0000256" key="1">
    <source>
        <dbReference type="ARBA" id="ARBA00004141"/>
    </source>
</evidence>
<sequence>AVCEDKLIPSINYFAKGYGAGNDPRRAYALCYAITIAIVMIGNLNVIAPIISNFYLCAYALVNYACFDAIFSQTPG</sequence>
<gene>
    <name evidence="7" type="ORF">GCK32_015922</name>
</gene>
<dbReference type="GO" id="GO:0055075">
    <property type="term" value="P:potassium ion homeostasis"/>
    <property type="evidence" value="ECO:0007669"/>
    <property type="project" value="TreeGrafter"/>
</dbReference>
<dbReference type="PANTHER" id="PTHR11827:SF103">
    <property type="entry name" value="SODIUM CHLORIDE COTRANSPORTER 69, ISOFORM E"/>
    <property type="match status" value="1"/>
</dbReference>
<keyword evidence="3 5" id="KW-1133">Transmembrane helix</keyword>
<dbReference type="GO" id="GO:1990573">
    <property type="term" value="P:potassium ion import across plasma membrane"/>
    <property type="evidence" value="ECO:0007669"/>
    <property type="project" value="TreeGrafter"/>
</dbReference>
<evidence type="ECO:0000259" key="6">
    <source>
        <dbReference type="Pfam" id="PF00324"/>
    </source>
</evidence>
<dbReference type="Gene3D" id="1.20.1740.10">
    <property type="entry name" value="Amino acid/polyamine transporter I"/>
    <property type="match status" value="1"/>
</dbReference>
<reference evidence="7 8" key="1">
    <citation type="submission" date="2019-10" db="EMBL/GenBank/DDBJ databases">
        <title>Assembly and Annotation for the nematode Trichostrongylus colubriformis.</title>
        <authorList>
            <person name="Martin J."/>
        </authorList>
    </citation>
    <scope>NUCLEOTIDE SEQUENCE [LARGE SCALE GENOMIC DNA]</scope>
    <source>
        <strain evidence="7">G859</strain>
        <tissue evidence="7">Whole worm</tissue>
    </source>
</reference>
<evidence type="ECO:0000256" key="2">
    <source>
        <dbReference type="ARBA" id="ARBA00022692"/>
    </source>
</evidence>
<dbReference type="GO" id="GO:0008511">
    <property type="term" value="F:sodium:potassium:chloride symporter activity"/>
    <property type="evidence" value="ECO:0007669"/>
    <property type="project" value="TreeGrafter"/>
</dbReference>
<dbReference type="PANTHER" id="PTHR11827">
    <property type="entry name" value="SOLUTE CARRIER FAMILY 12, CATION COTRANSPORTERS"/>
    <property type="match status" value="1"/>
</dbReference>
<evidence type="ECO:0000256" key="5">
    <source>
        <dbReference type="SAM" id="Phobius"/>
    </source>
</evidence>
<keyword evidence="8" id="KW-1185">Reference proteome</keyword>
<dbReference type="EMBL" id="WIXE01015746">
    <property type="protein sequence ID" value="KAK5973234.1"/>
    <property type="molecule type" value="Genomic_DNA"/>
</dbReference>
<dbReference type="GO" id="GO:0006884">
    <property type="term" value="P:cell volume homeostasis"/>
    <property type="evidence" value="ECO:0007669"/>
    <property type="project" value="TreeGrafter"/>
</dbReference>
<dbReference type="AlphaFoldDB" id="A0AAN8J105"/>
<comment type="subcellular location">
    <subcellularLocation>
        <location evidence="1">Membrane</location>
        <topology evidence="1">Multi-pass membrane protein</topology>
    </subcellularLocation>
</comment>
<evidence type="ECO:0000256" key="4">
    <source>
        <dbReference type="ARBA" id="ARBA00023136"/>
    </source>
</evidence>
<dbReference type="Proteomes" id="UP001331761">
    <property type="component" value="Unassembled WGS sequence"/>
</dbReference>
<protein>
    <recommendedName>
        <fullName evidence="6">Amino acid permease/ SLC12A domain-containing protein</fullName>
    </recommendedName>
</protein>
<evidence type="ECO:0000313" key="8">
    <source>
        <dbReference type="Proteomes" id="UP001331761"/>
    </source>
</evidence>
<proteinExistence type="predicted"/>
<dbReference type="GO" id="GO:0016020">
    <property type="term" value="C:membrane"/>
    <property type="evidence" value="ECO:0007669"/>
    <property type="project" value="UniProtKB-SubCell"/>
</dbReference>
<feature type="non-terminal residue" evidence="7">
    <location>
        <position position="1"/>
    </location>
</feature>
<feature type="domain" description="Amino acid permease/ SLC12A" evidence="6">
    <location>
        <begin position="1"/>
        <end position="70"/>
    </location>
</feature>
<accession>A0AAN8J105</accession>
<comment type="caution">
    <text evidence="7">The sequence shown here is derived from an EMBL/GenBank/DDBJ whole genome shotgun (WGS) entry which is preliminary data.</text>
</comment>
<feature type="transmembrane region" description="Helical" evidence="5">
    <location>
        <begin position="27"/>
        <end position="47"/>
    </location>
</feature>
<dbReference type="Pfam" id="PF00324">
    <property type="entry name" value="AA_permease"/>
    <property type="match status" value="1"/>
</dbReference>
<evidence type="ECO:0000256" key="3">
    <source>
        <dbReference type="ARBA" id="ARBA00022989"/>
    </source>
</evidence>
<dbReference type="GO" id="GO:0055064">
    <property type="term" value="P:chloride ion homeostasis"/>
    <property type="evidence" value="ECO:0007669"/>
    <property type="project" value="TreeGrafter"/>
</dbReference>
<keyword evidence="2 5" id="KW-0812">Transmembrane</keyword>
<organism evidence="7 8">
    <name type="scientific">Trichostrongylus colubriformis</name>
    <name type="common">Black scour worm</name>
    <dbReference type="NCBI Taxonomy" id="6319"/>
    <lineage>
        <taxon>Eukaryota</taxon>
        <taxon>Metazoa</taxon>
        <taxon>Ecdysozoa</taxon>
        <taxon>Nematoda</taxon>
        <taxon>Chromadorea</taxon>
        <taxon>Rhabditida</taxon>
        <taxon>Rhabditina</taxon>
        <taxon>Rhabditomorpha</taxon>
        <taxon>Strongyloidea</taxon>
        <taxon>Trichostrongylidae</taxon>
        <taxon>Trichostrongylus</taxon>
    </lineage>
</organism>
<dbReference type="GO" id="GO:0055078">
    <property type="term" value="P:sodium ion homeostasis"/>
    <property type="evidence" value="ECO:0007669"/>
    <property type="project" value="TreeGrafter"/>
</dbReference>
<name>A0AAN8J105_TRICO</name>
<keyword evidence="4 5" id="KW-0472">Membrane</keyword>
<dbReference type="InterPro" id="IPR004841">
    <property type="entry name" value="AA-permease/SLC12A_dom"/>
</dbReference>